<gene>
    <name evidence="9" type="ORF">ACFSCV_08105</name>
</gene>
<keyword evidence="5 7" id="KW-1133">Transmembrane helix</keyword>
<comment type="similarity">
    <text evidence="2">Belongs to the major facilitator superfamily. Sugar transporter (TC 2.A.1.1) family.</text>
</comment>
<dbReference type="InterPro" id="IPR036259">
    <property type="entry name" value="MFS_trans_sf"/>
</dbReference>
<dbReference type="PROSITE" id="PS50850">
    <property type="entry name" value="MFS"/>
    <property type="match status" value="1"/>
</dbReference>
<feature type="transmembrane region" description="Helical" evidence="7">
    <location>
        <begin position="322"/>
        <end position="341"/>
    </location>
</feature>
<evidence type="ECO:0000256" key="1">
    <source>
        <dbReference type="ARBA" id="ARBA00004141"/>
    </source>
</evidence>
<protein>
    <submittedName>
        <fullName evidence="9">MFS transporter</fullName>
    </submittedName>
</protein>
<organism evidence="9 10">
    <name type="scientific">Methylopila henanensis</name>
    <dbReference type="NCBI Taxonomy" id="873516"/>
    <lineage>
        <taxon>Bacteria</taxon>
        <taxon>Pseudomonadati</taxon>
        <taxon>Pseudomonadota</taxon>
        <taxon>Alphaproteobacteria</taxon>
        <taxon>Hyphomicrobiales</taxon>
        <taxon>Methylopilaceae</taxon>
        <taxon>Methylopila</taxon>
    </lineage>
</organism>
<sequence>MTDISLPAGGAAAPAGASSATTASDVMIAARLDRLPMTGYQKMIFAIIATAWFFDSIDLGSLTFLLGSIKAEFNLSTAQAGFLSSMSFLGMFLGAAVSGMAADRIGRKLVFQISMIFWGAGSLWCYFAPDPTTLGYARLLLGFGMGMEFPVALAIVSEFVPTAKRGRYLAILEGFWPIGFIAAGLLSWFFLTHFTWREMFLCQAVPALFLFVVRFFVPESPRWLADRGRVDEAERVMSHIERKVAARLPAGASLGEPKPVAAITRGQRRFSFMELWTGEYASRTVMIWLVWFFALLGFYGLTTWLGALLQAQGFTNTKSTEYVVLIALAGIPGFITAAWLVDAWGRKGTCALMLIGSAVAAFAYGNAPSFAMLIVFGLIMQFFLFGMWSTLYAYTPELYPTRARATGAGCASAVGRIGSLIGPSVIGVVLPTLGSAGVFALGAGSFVIAAIAVLTLGVETKGKSLEEISG</sequence>
<dbReference type="PANTHER" id="PTHR23511">
    <property type="entry name" value="SYNAPTIC VESICLE GLYCOPROTEIN 2"/>
    <property type="match status" value="1"/>
</dbReference>
<feature type="transmembrane region" description="Helical" evidence="7">
    <location>
        <begin position="196"/>
        <end position="217"/>
    </location>
</feature>
<dbReference type="InterPro" id="IPR005828">
    <property type="entry name" value="MFS_sugar_transport-like"/>
</dbReference>
<feature type="transmembrane region" description="Helical" evidence="7">
    <location>
        <begin position="348"/>
        <end position="364"/>
    </location>
</feature>
<feature type="transmembrane region" description="Helical" evidence="7">
    <location>
        <begin position="109"/>
        <end position="129"/>
    </location>
</feature>
<feature type="transmembrane region" description="Helical" evidence="7">
    <location>
        <begin position="78"/>
        <end position="97"/>
    </location>
</feature>
<feature type="transmembrane region" description="Helical" evidence="7">
    <location>
        <begin position="370"/>
        <end position="394"/>
    </location>
</feature>
<comment type="caution">
    <text evidence="9">The sequence shown here is derived from an EMBL/GenBank/DDBJ whole genome shotgun (WGS) entry which is preliminary data.</text>
</comment>
<evidence type="ECO:0000313" key="10">
    <source>
        <dbReference type="Proteomes" id="UP001597308"/>
    </source>
</evidence>
<dbReference type="PROSITE" id="PS00216">
    <property type="entry name" value="SUGAR_TRANSPORT_1"/>
    <property type="match status" value="1"/>
</dbReference>
<evidence type="ECO:0000256" key="3">
    <source>
        <dbReference type="ARBA" id="ARBA00022448"/>
    </source>
</evidence>
<dbReference type="RefSeq" id="WP_378798730.1">
    <property type="nucleotide sequence ID" value="NZ_JBHUER010000004.1"/>
</dbReference>
<feature type="transmembrane region" description="Helical" evidence="7">
    <location>
        <begin position="285"/>
        <end position="310"/>
    </location>
</feature>
<dbReference type="SUPFAM" id="SSF103473">
    <property type="entry name" value="MFS general substrate transporter"/>
    <property type="match status" value="1"/>
</dbReference>
<feature type="transmembrane region" description="Helical" evidence="7">
    <location>
        <begin position="135"/>
        <end position="156"/>
    </location>
</feature>
<feature type="transmembrane region" description="Helical" evidence="7">
    <location>
        <begin position="44"/>
        <end position="66"/>
    </location>
</feature>
<dbReference type="PANTHER" id="PTHR23511:SF34">
    <property type="entry name" value="SYNAPTIC VESICLE GLYCOPROTEIN 2"/>
    <property type="match status" value="1"/>
</dbReference>
<dbReference type="Pfam" id="PF00083">
    <property type="entry name" value="Sugar_tr"/>
    <property type="match status" value="1"/>
</dbReference>
<dbReference type="EMBL" id="JBHUER010000004">
    <property type="protein sequence ID" value="MFD1702967.1"/>
    <property type="molecule type" value="Genomic_DNA"/>
</dbReference>
<feature type="transmembrane region" description="Helical" evidence="7">
    <location>
        <begin position="406"/>
        <end position="430"/>
    </location>
</feature>
<dbReference type="InterPro" id="IPR005829">
    <property type="entry name" value="Sugar_transporter_CS"/>
</dbReference>
<comment type="subcellular location">
    <subcellularLocation>
        <location evidence="1">Membrane</location>
        <topology evidence="1">Multi-pass membrane protein</topology>
    </subcellularLocation>
</comment>
<proteinExistence type="inferred from homology"/>
<reference evidence="10" key="1">
    <citation type="journal article" date="2019" name="Int. J. Syst. Evol. Microbiol.">
        <title>The Global Catalogue of Microorganisms (GCM) 10K type strain sequencing project: providing services to taxonomists for standard genome sequencing and annotation.</title>
        <authorList>
            <consortium name="The Broad Institute Genomics Platform"/>
            <consortium name="The Broad Institute Genome Sequencing Center for Infectious Disease"/>
            <person name="Wu L."/>
            <person name="Ma J."/>
        </authorList>
    </citation>
    <scope>NUCLEOTIDE SEQUENCE [LARGE SCALE GENOMIC DNA]</scope>
    <source>
        <strain evidence="10">KCTC 23707</strain>
    </source>
</reference>
<dbReference type="Gene3D" id="1.20.1250.20">
    <property type="entry name" value="MFS general substrate transporter like domains"/>
    <property type="match status" value="1"/>
</dbReference>
<keyword evidence="10" id="KW-1185">Reference proteome</keyword>
<dbReference type="PROSITE" id="PS00217">
    <property type="entry name" value="SUGAR_TRANSPORT_2"/>
    <property type="match status" value="1"/>
</dbReference>
<evidence type="ECO:0000256" key="4">
    <source>
        <dbReference type="ARBA" id="ARBA00022692"/>
    </source>
</evidence>
<dbReference type="InterPro" id="IPR020846">
    <property type="entry name" value="MFS_dom"/>
</dbReference>
<feature type="transmembrane region" description="Helical" evidence="7">
    <location>
        <begin position="168"/>
        <end position="190"/>
    </location>
</feature>
<accession>A0ABW4K5E7</accession>
<evidence type="ECO:0000256" key="2">
    <source>
        <dbReference type="ARBA" id="ARBA00010992"/>
    </source>
</evidence>
<feature type="domain" description="Major facilitator superfamily (MFS) profile" evidence="8">
    <location>
        <begin position="44"/>
        <end position="461"/>
    </location>
</feature>
<dbReference type="Proteomes" id="UP001597308">
    <property type="component" value="Unassembled WGS sequence"/>
</dbReference>
<evidence type="ECO:0000313" key="9">
    <source>
        <dbReference type="EMBL" id="MFD1702967.1"/>
    </source>
</evidence>
<keyword evidence="6 7" id="KW-0472">Membrane</keyword>
<evidence type="ECO:0000256" key="7">
    <source>
        <dbReference type="SAM" id="Phobius"/>
    </source>
</evidence>
<evidence type="ECO:0000259" key="8">
    <source>
        <dbReference type="PROSITE" id="PS50850"/>
    </source>
</evidence>
<keyword evidence="3" id="KW-0813">Transport</keyword>
<evidence type="ECO:0000256" key="6">
    <source>
        <dbReference type="ARBA" id="ARBA00023136"/>
    </source>
</evidence>
<name>A0ABW4K5E7_9HYPH</name>
<feature type="transmembrane region" description="Helical" evidence="7">
    <location>
        <begin position="436"/>
        <end position="458"/>
    </location>
</feature>
<evidence type="ECO:0000256" key="5">
    <source>
        <dbReference type="ARBA" id="ARBA00022989"/>
    </source>
</evidence>
<keyword evidence="4 7" id="KW-0812">Transmembrane</keyword>